<keyword evidence="3" id="KW-1185">Reference proteome</keyword>
<sequence>MRDFMAHFERLLHRIPEEDSSSQNNVKRFFINAQSSEVGFFLRRSQPRNIVEAQRMAIELDDDLILSGKIKNPSKGKTQHPGDERTNPSLQNLVNEITSLKRELFERVSSQRSNENKIVGAPQRLALEAPPINASCRSKENEEEFEQESEGGGFLESDEFENDTQIRFCEYSRGYEEDKEDAPSFSCAVFTHSQSKKGAPPSTIVKKNKVDDPPMVTPQNKIISQGSPLPPSMKSALLEPDPVASKKTPAIP</sequence>
<feature type="compositionally biased region" description="Polar residues" evidence="1">
    <location>
        <begin position="217"/>
        <end position="227"/>
    </location>
</feature>
<protein>
    <submittedName>
        <fullName evidence="2">Uncharacterized protein</fullName>
    </submittedName>
</protein>
<name>A0AA38C798_TAXCH</name>
<evidence type="ECO:0000313" key="2">
    <source>
        <dbReference type="EMBL" id="KAH9292154.1"/>
    </source>
</evidence>
<dbReference type="EMBL" id="JAHRHJ020003243">
    <property type="protein sequence ID" value="KAH9292154.1"/>
    <property type="molecule type" value="Genomic_DNA"/>
</dbReference>
<accession>A0AA38C798</accession>
<evidence type="ECO:0000256" key="1">
    <source>
        <dbReference type="SAM" id="MobiDB-lite"/>
    </source>
</evidence>
<dbReference type="AlphaFoldDB" id="A0AA38C798"/>
<feature type="region of interest" description="Disordered" evidence="1">
    <location>
        <begin position="136"/>
        <end position="161"/>
    </location>
</feature>
<reference evidence="2 3" key="1">
    <citation type="journal article" date="2021" name="Nat. Plants">
        <title>The Taxus genome provides insights into paclitaxel biosynthesis.</title>
        <authorList>
            <person name="Xiong X."/>
            <person name="Gou J."/>
            <person name="Liao Q."/>
            <person name="Li Y."/>
            <person name="Zhou Q."/>
            <person name="Bi G."/>
            <person name="Li C."/>
            <person name="Du R."/>
            <person name="Wang X."/>
            <person name="Sun T."/>
            <person name="Guo L."/>
            <person name="Liang H."/>
            <person name="Lu P."/>
            <person name="Wu Y."/>
            <person name="Zhang Z."/>
            <person name="Ro D.K."/>
            <person name="Shang Y."/>
            <person name="Huang S."/>
            <person name="Yan J."/>
        </authorList>
    </citation>
    <scope>NUCLEOTIDE SEQUENCE [LARGE SCALE GENOMIC DNA]</scope>
    <source>
        <strain evidence="2">Ta-2019</strain>
    </source>
</reference>
<comment type="caution">
    <text evidence="2">The sequence shown here is derived from an EMBL/GenBank/DDBJ whole genome shotgun (WGS) entry which is preliminary data.</text>
</comment>
<gene>
    <name evidence="2" type="ORF">KI387_042653</name>
</gene>
<proteinExistence type="predicted"/>
<feature type="region of interest" description="Disordered" evidence="1">
    <location>
        <begin position="191"/>
        <end position="252"/>
    </location>
</feature>
<organism evidence="2 3">
    <name type="scientific">Taxus chinensis</name>
    <name type="common">Chinese yew</name>
    <name type="synonym">Taxus wallichiana var. chinensis</name>
    <dbReference type="NCBI Taxonomy" id="29808"/>
    <lineage>
        <taxon>Eukaryota</taxon>
        <taxon>Viridiplantae</taxon>
        <taxon>Streptophyta</taxon>
        <taxon>Embryophyta</taxon>
        <taxon>Tracheophyta</taxon>
        <taxon>Spermatophyta</taxon>
        <taxon>Pinopsida</taxon>
        <taxon>Pinidae</taxon>
        <taxon>Conifers II</taxon>
        <taxon>Cupressales</taxon>
        <taxon>Taxaceae</taxon>
        <taxon>Taxus</taxon>
    </lineage>
</organism>
<dbReference type="Proteomes" id="UP000824469">
    <property type="component" value="Unassembled WGS sequence"/>
</dbReference>
<feature type="non-terminal residue" evidence="2">
    <location>
        <position position="252"/>
    </location>
</feature>
<evidence type="ECO:0000313" key="3">
    <source>
        <dbReference type="Proteomes" id="UP000824469"/>
    </source>
</evidence>